<comment type="cofactor">
    <cofactor evidence="2">
        <name>Zn(2+)</name>
        <dbReference type="ChEBI" id="CHEBI:29105"/>
    </cofactor>
</comment>
<feature type="domain" description="Putative peptidase" evidence="14">
    <location>
        <begin position="166"/>
        <end position="289"/>
    </location>
</feature>
<dbReference type="OrthoDB" id="412874at2759"/>
<evidence type="ECO:0000256" key="2">
    <source>
        <dbReference type="ARBA" id="ARBA00001947"/>
    </source>
</evidence>
<dbReference type="EMBL" id="KN881851">
    <property type="protein sequence ID" value="KIY48346.1"/>
    <property type="molecule type" value="Genomic_DNA"/>
</dbReference>
<evidence type="ECO:0000256" key="5">
    <source>
        <dbReference type="ARBA" id="ARBA00022670"/>
    </source>
</evidence>
<dbReference type="AlphaFoldDB" id="A0A0D7AEP6"/>
<dbReference type="PANTHER" id="PTHR37016">
    <property type="match status" value="1"/>
</dbReference>
<evidence type="ECO:0000256" key="9">
    <source>
        <dbReference type="ARBA" id="ARBA00022801"/>
    </source>
</evidence>
<keyword evidence="16" id="KW-1185">Reference proteome</keyword>
<evidence type="ECO:0000256" key="11">
    <source>
        <dbReference type="ARBA" id="ARBA00023049"/>
    </source>
</evidence>
<dbReference type="PRINTS" id="PR00768">
    <property type="entry name" value="DEUTEROLYSIN"/>
</dbReference>
<evidence type="ECO:0000256" key="12">
    <source>
        <dbReference type="ARBA" id="ARBA00023145"/>
    </source>
</evidence>
<protein>
    <recommendedName>
        <fullName evidence="4">deuterolysin</fullName>
        <ecNumber evidence="4">3.4.24.39</ecNumber>
    </recommendedName>
</protein>
<dbReference type="EC" id="3.4.24.39" evidence="4"/>
<gene>
    <name evidence="15" type="ORF">FISHEDRAFT_43488</name>
</gene>
<proteinExistence type="inferred from homology"/>
<evidence type="ECO:0000256" key="3">
    <source>
        <dbReference type="ARBA" id="ARBA00010279"/>
    </source>
</evidence>
<sequence>MLFAAVVFVCASFALASSHRRSGGLTVELTGPQSITSLDDLIITAAVTNGNSEDIQIQTYGTVLDTLPTHAFNVTTADNTELNFIGIELSVDLSQAPFTTIPAGETLTVNRSIADLYDFASVGETTLTISLYNTYMVARSQDNLTVVEVSAYSPVTVNVPVGLERRNVFTRALIECTSNLTEYLFISEAYLESKALAARAAAYVTLNGLNDSLYESYFGLGGVLDVVSVYDAVATEVNSSISISCTDPDDYCTAGVVTYTVTQSSEIVVCDSFFDEVTTSDLCSTTTVDDRDVRGGTLLRDLTLITSGTSSLVNGCILDRLLLGPLARINADSYSCFATQVYQDAAC</sequence>
<keyword evidence="6" id="KW-0165">Cleavage on pair of basic residues</keyword>
<dbReference type="PANTHER" id="PTHR37016:SF3">
    <property type="entry name" value="NEUTRAL PROTEASE 2-RELATED"/>
    <property type="match status" value="1"/>
</dbReference>
<keyword evidence="9" id="KW-0378">Hydrolase</keyword>
<evidence type="ECO:0000256" key="10">
    <source>
        <dbReference type="ARBA" id="ARBA00022833"/>
    </source>
</evidence>
<evidence type="ECO:0000313" key="15">
    <source>
        <dbReference type="EMBL" id="KIY48346.1"/>
    </source>
</evidence>
<dbReference type="InterPro" id="IPR050414">
    <property type="entry name" value="Fungal_M35_metalloproteases"/>
</dbReference>
<evidence type="ECO:0000256" key="4">
    <source>
        <dbReference type="ARBA" id="ARBA00012431"/>
    </source>
</evidence>
<dbReference type="InterPro" id="IPR029482">
    <property type="entry name" value="HRXXH"/>
</dbReference>
<reference evidence="15 16" key="1">
    <citation type="journal article" date="2015" name="Fungal Genet. Biol.">
        <title>Evolution of novel wood decay mechanisms in Agaricales revealed by the genome sequences of Fistulina hepatica and Cylindrobasidium torrendii.</title>
        <authorList>
            <person name="Floudas D."/>
            <person name="Held B.W."/>
            <person name="Riley R."/>
            <person name="Nagy L.G."/>
            <person name="Koehler G."/>
            <person name="Ransdell A.S."/>
            <person name="Younus H."/>
            <person name="Chow J."/>
            <person name="Chiniquy J."/>
            <person name="Lipzen A."/>
            <person name="Tritt A."/>
            <person name="Sun H."/>
            <person name="Haridas S."/>
            <person name="LaButti K."/>
            <person name="Ohm R.A."/>
            <person name="Kues U."/>
            <person name="Blanchette R.A."/>
            <person name="Grigoriev I.V."/>
            <person name="Minto R.E."/>
            <person name="Hibbett D.S."/>
        </authorList>
    </citation>
    <scope>NUCLEOTIDE SEQUENCE [LARGE SCALE GENOMIC DNA]</scope>
    <source>
        <strain evidence="15 16">ATCC 64428</strain>
    </source>
</reference>
<comment type="similarity">
    <text evidence="3">Belongs to the peptidase M35 family.</text>
</comment>
<keyword evidence="7" id="KW-0479">Metal-binding</keyword>
<feature type="chain" id="PRO_5002316144" description="deuterolysin" evidence="13">
    <location>
        <begin position="17"/>
        <end position="347"/>
    </location>
</feature>
<dbReference type="GO" id="GO:0046872">
    <property type="term" value="F:metal ion binding"/>
    <property type="evidence" value="ECO:0007669"/>
    <property type="project" value="UniProtKB-KW"/>
</dbReference>
<evidence type="ECO:0000259" key="14">
    <source>
        <dbReference type="Pfam" id="PF13933"/>
    </source>
</evidence>
<evidence type="ECO:0000256" key="13">
    <source>
        <dbReference type="SAM" id="SignalP"/>
    </source>
</evidence>
<dbReference type="Gene3D" id="2.60.40.2970">
    <property type="match status" value="1"/>
</dbReference>
<dbReference type="SUPFAM" id="SSF55486">
    <property type="entry name" value="Metalloproteases ('zincins'), catalytic domain"/>
    <property type="match status" value="1"/>
</dbReference>
<dbReference type="Gene3D" id="3.40.390.10">
    <property type="entry name" value="Collagenase (Catalytic Domain)"/>
    <property type="match status" value="1"/>
</dbReference>
<comment type="catalytic activity">
    <reaction evidence="1">
        <text>Preferential cleavage of bonds with hydrophobic residues in P1'. Also 3-Asn-|-Gln-4 and 8-Gly-|-Ser-9 bonds in insulin B chain.</text>
        <dbReference type="EC" id="3.4.24.39"/>
    </reaction>
</comment>
<keyword evidence="11" id="KW-0482">Metalloprotease</keyword>
<keyword evidence="8 13" id="KW-0732">Signal</keyword>
<feature type="signal peptide" evidence="13">
    <location>
        <begin position="1"/>
        <end position="16"/>
    </location>
</feature>
<evidence type="ECO:0000256" key="8">
    <source>
        <dbReference type="ARBA" id="ARBA00022729"/>
    </source>
</evidence>
<evidence type="ECO:0000313" key="16">
    <source>
        <dbReference type="Proteomes" id="UP000054144"/>
    </source>
</evidence>
<evidence type="ECO:0000256" key="1">
    <source>
        <dbReference type="ARBA" id="ARBA00001187"/>
    </source>
</evidence>
<name>A0A0D7AEP6_9AGAR</name>
<keyword evidence="10" id="KW-0862">Zinc</keyword>
<dbReference type="Pfam" id="PF13933">
    <property type="entry name" value="HRXXH"/>
    <property type="match status" value="1"/>
</dbReference>
<dbReference type="GO" id="GO:0004222">
    <property type="term" value="F:metalloendopeptidase activity"/>
    <property type="evidence" value="ECO:0007669"/>
    <property type="project" value="InterPro"/>
</dbReference>
<dbReference type="InterPro" id="IPR024079">
    <property type="entry name" value="MetalloPept_cat_dom_sf"/>
</dbReference>
<keyword evidence="5" id="KW-0645">Protease</keyword>
<accession>A0A0D7AEP6</accession>
<evidence type="ECO:0000256" key="7">
    <source>
        <dbReference type="ARBA" id="ARBA00022723"/>
    </source>
</evidence>
<dbReference type="Proteomes" id="UP000054144">
    <property type="component" value="Unassembled WGS sequence"/>
</dbReference>
<keyword evidence="12" id="KW-0865">Zymogen</keyword>
<evidence type="ECO:0000256" key="6">
    <source>
        <dbReference type="ARBA" id="ARBA00022685"/>
    </source>
</evidence>
<dbReference type="GO" id="GO:0006508">
    <property type="term" value="P:proteolysis"/>
    <property type="evidence" value="ECO:0007669"/>
    <property type="project" value="UniProtKB-KW"/>
</dbReference>
<organism evidence="15 16">
    <name type="scientific">Fistulina hepatica ATCC 64428</name>
    <dbReference type="NCBI Taxonomy" id="1128425"/>
    <lineage>
        <taxon>Eukaryota</taxon>
        <taxon>Fungi</taxon>
        <taxon>Dikarya</taxon>
        <taxon>Basidiomycota</taxon>
        <taxon>Agaricomycotina</taxon>
        <taxon>Agaricomycetes</taxon>
        <taxon>Agaricomycetidae</taxon>
        <taxon>Agaricales</taxon>
        <taxon>Fistulinaceae</taxon>
        <taxon>Fistulina</taxon>
    </lineage>
</organism>
<dbReference type="InterPro" id="IPR001384">
    <property type="entry name" value="Peptidase_M35"/>
</dbReference>